<reference evidence="1 2" key="1">
    <citation type="submission" date="2016-01" db="EMBL/GenBank/DDBJ databases">
        <title>Draft Genome Sequences of Seven Thermophilic Sporeformers Isolated from Foods.</title>
        <authorList>
            <person name="Berendsen E.M."/>
            <person name="Wells-Bennik M.H."/>
            <person name="Krawcyk A.O."/>
            <person name="De Jong A."/>
            <person name="Holsappel S."/>
            <person name="Eijlander R.T."/>
            <person name="Kuipers O.P."/>
        </authorList>
    </citation>
    <scope>NUCLEOTIDE SEQUENCE [LARGE SCALE GENOMIC DNA]</scope>
    <source>
        <strain evidence="1 2">B4109</strain>
    </source>
</reference>
<dbReference type="Proteomes" id="UP000075424">
    <property type="component" value="Unassembled WGS sequence"/>
</dbReference>
<comment type="caution">
    <text evidence="1">The sequence shown here is derived from an EMBL/GenBank/DDBJ whole genome shotgun (WGS) entry which is preliminary data.</text>
</comment>
<evidence type="ECO:0000313" key="1">
    <source>
        <dbReference type="EMBL" id="KYD26544.1"/>
    </source>
</evidence>
<sequence>MVTYYAYKIEKGLLTFNQVPTTYQPAVKSLFRTKVANGEITPEQYEQYVGEPYEG</sequence>
<evidence type="ECO:0008006" key="3">
    <source>
        <dbReference type="Google" id="ProtNLM"/>
    </source>
</evidence>
<protein>
    <recommendedName>
        <fullName evidence="3">XkdX family protein</fullName>
    </recommendedName>
</protein>
<dbReference type="AlphaFoldDB" id="A0A150MQ32"/>
<dbReference type="RefSeq" id="WP_161968279.1">
    <property type="nucleotide sequence ID" value="NZ_LQYV01000065.1"/>
</dbReference>
<organism evidence="1 2">
    <name type="scientific">Geobacillus stearothermophilus</name>
    <name type="common">Bacillus stearothermophilus</name>
    <dbReference type="NCBI Taxonomy" id="1422"/>
    <lineage>
        <taxon>Bacteria</taxon>
        <taxon>Bacillati</taxon>
        <taxon>Bacillota</taxon>
        <taxon>Bacilli</taxon>
        <taxon>Bacillales</taxon>
        <taxon>Anoxybacillaceae</taxon>
        <taxon>Geobacillus</taxon>
    </lineage>
</organism>
<evidence type="ECO:0000313" key="2">
    <source>
        <dbReference type="Proteomes" id="UP000075424"/>
    </source>
</evidence>
<proteinExistence type="predicted"/>
<dbReference type="EMBL" id="LQYV01000065">
    <property type="protein sequence ID" value="KYD26544.1"/>
    <property type="molecule type" value="Genomic_DNA"/>
</dbReference>
<gene>
    <name evidence="1" type="ORF">B4109_3163</name>
</gene>
<dbReference type="PATRIC" id="fig|1422.18.peg.3333"/>
<name>A0A150MQ32_GEOSE</name>
<accession>A0A150MQ32</accession>